<evidence type="ECO:0000256" key="2">
    <source>
        <dbReference type="SAM" id="Phobius"/>
    </source>
</evidence>
<feature type="region of interest" description="Disordered" evidence="1">
    <location>
        <begin position="94"/>
        <end position="173"/>
    </location>
</feature>
<feature type="compositionally biased region" description="Polar residues" evidence="1">
    <location>
        <begin position="135"/>
        <end position="152"/>
    </location>
</feature>
<keyword evidence="2" id="KW-1133">Transmembrane helix</keyword>
<gene>
    <name evidence="3" type="ORF">TPAB3V08_LOCUS14534</name>
</gene>
<accession>A0ABN7PPW9</accession>
<proteinExistence type="predicted"/>
<feature type="compositionally biased region" description="Polar residues" evidence="1">
    <location>
        <begin position="159"/>
        <end position="173"/>
    </location>
</feature>
<feature type="compositionally biased region" description="Basic and acidic residues" evidence="1">
    <location>
        <begin position="95"/>
        <end position="123"/>
    </location>
</feature>
<feature type="compositionally biased region" description="Acidic residues" evidence="1">
    <location>
        <begin position="124"/>
        <end position="134"/>
    </location>
</feature>
<sequence>MFPAHYKLRIVVCRFLAKTVTGTVTISEWFLSGLGKLPSAVAAFLVALCYSTCGALSLGVGTTFFFLKLCKMYDDYLEELFKISIQFLLKKKRGRNEPKKEVEQLSGGKDQDNGDKDGAKQTEPEEDREKDETEVVSSESGPSSQPAPSSTIDKPGESSHLSNNSASLGPSVA</sequence>
<organism evidence="3 4">
    <name type="scientific">Timema podura</name>
    <name type="common">Walking stick</name>
    <dbReference type="NCBI Taxonomy" id="61482"/>
    <lineage>
        <taxon>Eukaryota</taxon>
        <taxon>Metazoa</taxon>
        <taxon>Ecdysozoa</taxon>
        <taxon>Arthropoda</taxon>
        <taxon>Hexapoda</taxon>
        <taxon>Insecta</taxon>
        <taxon>Pterygota</taxon>
        <taxon>Neoptera</taxon>
        <taxon>Polyneoptera</taxon>
        <taxon>Phasmatodea</taxon>
        <taxon>Timematodea</taxon>
        <taxon>Timematoidea</taxon>
        <taxon>Timematidae</taxon>
        <taxon>Timema</taxon>
    </lineage>
</organism>
<reference evidence="3" key="1">
    <citation type="submission" date="2021-03" db="EMBL/GenBank/DDBJ databases">
        <authorList>
            <person name="Tran Van P."/>
        </authorList>
    </citation>
    <scope>NUCLEOTIDE SEQUENCE</scope>
</reference>
<comment type="caution">
    <text evidence="3">The sequence shown here is derived from an EMBL/GenBank/DDBJ whole genome shotgun (WGS) entry which is preliminary data.</text>
</comment>
<keyword evidence="4" id="KW-1185">Reference proteome</keyword>
<keyword evidence="2" id="KW-0472">Membrane</keyword>
<evidence type="ECO:0000313" key="4">
    <source>
        <dbReference type="Proteomes" id="UP001153148"/>
    </source>
</evidence>
<dbReference type="Proteomes" id="UP001153148">
    <property type="component" value="Unassembled WGS sequence"/>
</dbReference>
<evidence type="ECO:0000256" key="1">
    <source>
        <dbReference type="SAM" id="MobiDB-lite"/>
    </source>
</evidence>
<feature type="transmembrane region" description="Helical" evidence="2">
    <location>
        <begin position="40"/>
        <end position="67"/>
    </location>
</feature>
<keyword evidence="2" id="KW-0812">Transmembrane</keyword>
<evidence type="ECO:0000313" key="3">
    <source>
        <dbReference type="EMBL" id="CAG2067591.1"/>
    </source>
</evidence>
<name>A0ABN7PPW9_TIMPD</name>
<protein>
    <submittedName>
        <fullName evidence="3">Uncharacterized protein</fullName>
    </submittedName>
</protein>
<dbReference type="EMBL" id="CAJPIN010071615">
    <property type="protein sequence ID" value="CAG2067591.1"/>
    <property type="molecule type" value="Genomic_DNA"/>
</dbReference>